<sequence length="208" mass="24417">MTVERNILYDDFVNLVMKKCGYNCQLKDFVMSYIPHFFHNEKDHNLEEDEQDMLNDEFDDVDMNNHDAKIGKDGMPHFESHSPPTLIVGSNIPYSSQSSRVNNVRDDEIDFYKGMTFKNKEELANSLKIACLKKKFKLKKYFENRFPNGKCPSTRHMSNQLHTELSCKVSYWKIYKGMEHTKSNVRGTHEHRNAVLNAYCYMLEIANP</sequence>
<comment type="caution">
    <text evidence="1">The sequence shown here is derived from an EMBL/GenBank/DDBJ whole genome shotgun (WGS) entry which is preliminary data.</text>
</comment>
<dbReference type="OrthoDB" id="1301774at2759"/>
<proteinExistence type="predicted"/>
<evidence type="ECO:0000313" key="2">
    <source>
        <dbReference type="Proteomes" id="UP000824120"/>
    </source>
</evidence>
<dbReference type="AlphaFoldDB" id="A0A9J5YKW3"/>
<dbReference type="Proteomes" id="UP000824120">
    <property type="component" value="Chromosome 6"/>
</dbReference>
<protein>
    <submittedName>
        <fullName evidence="1">Uncharacterized protein</fullName>
    </submittedName>
</protein>
<accession>A0A9J5YKW3</accession>
<dbReference type="EMBL" id="JACXVP010000006">
    <property type="protein sequence ID" value="KAG5601403.1"/>
    <property type="molecule type" value="Genomic_DNA"/>
</dbReference>
<keyword evidence="2" id="KW-1185">Reference proteome</keyword>
<evidence type="ECO:0000313" key="1">
    <source>
        <dbReference type="EMBL" id="KAG5601403.1"/>
    </source>
</evidence>
<reference evidence="1 2" key="1">
    <citation type="submission" date="2020-09" db="EMBL/GenBank/DDBJ databases">
        <title>De no assembly of potato wild relative species, Solanum commersonii.</title>
        <authorList>
            <person name="Cho K."/>
        </authorList>
    </citation>
    <scope>NUCLEOTIDE SEQUENCE [LARGE SCALE GENOMIC DNA]</scope>
    <source>
        <strain evidence="1">LZ3.2</strain>
        <tissue evidence="1">Leaf</tissue>
    </source>
</reference>
<name>A0A9J5YKW3_SOLCO</name>
<organism evidence="1 2">
    <name type="scientific">Solanum commersonii</name>
    <name type="common">Commerson's wild potato</name>
    <name type="synonym">Commerson's nightshade</name>
    <dbReference type="NCBI Taxonomy" id="4109"/>
    <lineage>
        <taxon>Eukaryota</taxon>
        <taxon>Viridiplantae</taxon>
        <taxon>Streptophyta</taxon>
        <taxon>Embryophyta</taxon>
        <taxon>Tracheophyta</taxon>
        <taxon>Spermatophyta</taxon>
        <taxon>Magnoliopsida</taxon>
        <taxon>eudicotyledons</taxon>
        <taxon>Gunneridae</taxon>
        <taxon>Pentapetalae</taxon>
        <taxon>asterids</taxon>
        <taxon>lamiids</taxon>
        <taxon>Solanales</taxon>
        <taxon>Solanaceae</taxon>
        <taxon>Solanoideae</taxon>
        <taxon>Solaneae</taxon>
        <taxon>Solanum</taxon>
    </lineage>
</organism>
<gene>
    <name evidence="1" type="ORF">H5410_032773</name>
</gene>